<dbReference type="eggNOG" id="ENOG503447Z">
    <property type="taxonomic scope" value="Bacteria"/>
</dbReference>
<protein>
    <submittedName>
        <fullName evidence="2">Membrane protein</fullName>
    </submittedName>
</protein>
<evidence type="ECO:0000256" key="1">
    <source>
        <dbReference type="SAM" id="Phobius"/>
    </source>
</evidence>
<proteinExistence type="predicted"/>
<evidence type="ECO:0000313" key="2">
    <source>
        <dbReference type="EMBL" id="CAJ68815.1"/>
    </source>
</evidence>
<dbReference type="BioCyc" id="PDIF272563:G12WB-2082-MONOMER"/>
<keyword evidence="1" id="KW-0812">Transmembrane</keyword>
<dbReference type="EMBL" id="AM180355">
    <property type="protein sequence ID" value="CAJ68815.1"/>
    <property type="molecule type" value="Genomic_DNA"/>
</dbReference>
<gene>
    <name evidence="2" type="ordered locus">CD630_19400</name>
</gene>
<name>Q187P9_CLOD6</name>
<feature type="transmembrane region" description="Helical" evidence="1">
    <location>
        <begin position="96"/>
        <end position="124"/>
    </location>
</feature>
<evidence type="ECO:0000313" key="3">
    <source>
        <dbReference type="Proteomes" id="UP000001978"/>
    </source>
</evidence>
<dbReference type="EnsemblBacteria" id="CAJ68815">
    <property type="protein sequence ID" value="CAJ68815"/>
    <property type="gene ID" value="CD630_19400"/>
</dbReference>
<feature type="transmembrane region" description="Helical" evidence="1">
    <location>
        <begin position="48"/>
        <end position="76"/>
    </location>
</feature>
<dbReference type="PROSITE" id="PS51257">
    <property type="entry name" value="PROKAR_LIPOPROTEIN"/>
    <property type="match status" value="1"/>
</dbReference>
<dbReference type="AlphaFoldDB" id="Q187P9"/>
<dbReference type="KEGG" id="cdf:CD630_19400"/>
<dbReference type="OrthoDB" id="1754824at2"/>
<dbReference type="Proteomes" id="UP000001978">
    <property type="component" value="Chromosome"/>
</dbReference>
<feature type="transmembrane region" description="Helical" evidence="1">
    <location>
        <begin position="12"/>
        <end position="36"/>
    </location>
</feature>
<dbReference type="PATRIC" id="fig|272563.8.peg.2036"/>
<keyword evidence="1" id="KW-1133">Transmembrane helix</keyword>
<keyword evidence="1" id="KW-0472">Membrane</keyword>
<dbReference type="STRING" id="272563.CD630_19400"/>
<accession>Q187P9</accession>
<organism evidence="2 3">
    <name type="scientific">Clostridioides difficile (strain 630)</name>
    <name type="common">Peptoclostridium difficile</name>
    <dbReference type="NCBI Taxonomy" id="272563"/>
    <lineage>
        <taxon>Bacteria</taxon>
        <taxon>Bacillati</taxon>
        <taxon>Bacillota</taxon>
        <taxon>Clostridia</taxon>
        <taxon>Peptostreptococcales</taxon>
        <taxon>Peptostreptococcaceae</taxon>
        <taxon>Clostridioides</taxon>
    </lineage>
</organism>
<sequence length="151" mass="17325">MRYMESKFFNWYTQSLGGTFGIISCICAYLNGYMFVYTNSASKYFESIGFLGIISSYTLLPLCMLTLIFGVIYSYTPETSDKSIFNIPFFTLNKRLILITVVFGFIGARVYFIIPAILITFNLYSNVLIAKLKYILCKNKENDTNLKESEV</sequence>
<reference evidence="2 3" key="1">
    <citation type="journal article" date="2006" name="Nat. Genet.">
        <title>The multidrug-resistant human pathogen Clostridium difficile has a highly mobile, mosaic genome.</title>
        <authorList>
            <person name="Sebaihia M."/>
            <person name="Wren B.W."/>
            <person name="Mullany P."/>
            <person name="Fairweather N.F."/>
            <person name="Minton N."/>
            <person name="Stabler R."/>
            <person name="Thomson N.R."/>
            <person name="Roberts A.P."/>
            <person name="Cerdeno-Tarraga A.M."/>
            <person name="Wang H."/>
            <person name="Holden M.T.G."/>
            <person name="Wright A."/>
            <person name="Churcher C."/>
            <person name="Quail M.A."/>
            <person name="Baker S."/>
            <person name="Bason N."/>
            <person name="Brooks K."/>
            <person name="Chillingworth T."/>
            <person name="Cronin A."/>
            <person name="Davis P."/>
            <person name="Dowd L."/>
            <person name="Fraser A."/>
            <person name="Feltwell T."/>
            <person name="Hance Z."/>
            <person name="Holroyd S."/>
            <person name="Jagels K."/>
            <person name="Moule S."/>
            <person name="Mungall K."/>
            <person name="Price C."/>
            <person name="Rabbinowitsch R."/>
            <person name="Sharp S."/>
            <person name="Simmonds M."/>
            <person name="Steven K."/>
            <person name="Unwin L."/>
            <person name="Whithead S."/>
            <person name="Dupuy B."/>
            <person name="Dougan G."/>
            <person name="Barrell B.and.Parkhill.J."/>
        </authorList>
    </citation>
    <scope>NUCLEOTIDE SEQUENCE [LARGE SCALE GENOMIC DNA]</scope>
    <source>
        <strain evidence="2 3">630</strain>
    </source>
</reference>